<comment type="caution">
    <text evidence="3">The sequence shown here is derived from an EMBL/GenBank/DDBJ whole genome shotgun (WGS) entry which is preliminary data.</text>
</comment>
<dbReference type="EMBL" id="JBIMSN010000097">
    <property type="protein sequence ID" value="MFH5231048.1"/>
    <property type="molecule type" value="Genomic_DNA"/>
</dbReference>
<protein>
    <submittedName>
        <fullName evidence="3">Uncharacterized protein</fullName>
    </submittedName>
</protein>
<keyword evidence="2" id="KW-0812">Transmembrane</keyword>
<keyword evidence="6" id="KW-1185">Reference proteome</keyword>
<keyword evidence="2" id="KW-1133">Transmembrane helix</keyword>
<gene>
    <name evidence="4" type="ORF">ACHIPV_27610</name>
    <name evidence="3" type="ORF">ACHIRB_21140</name>
</gene>
<organism evidence="3 6">
    <name type="scientific">Antrihabitans spumae</name>
    <dbReference type="NCBI Taxonomy" id="3373370"/>
    <lineage>
        <taxon>Bacteria</taxon>
        <taxon>Bacillati</taxon>
        <taxon>Actinomycetota</taxon>
        <taxon>Actinomycetes</taxon>
        <taxon>Mycobacteriales</taxon>
        <taxon>Nocardiaceae</taxon>
        <taxon>Antrihabitans</taxon>
    </lineage>
</organism>
<accession>A0ABW7K7M3</accession>
<evidence type="ECO:0000256" key="1">
    <source>
        <dbReference type="SAM" id="MobiDB-lite"/>
    </source>
</evidence>
<keyword evidence="2" id="KW-0472">Membrane</keyword>
<proteinExistence type="predicted"/>
<evidence type="ECO:0000313" key="4">
    <source>
        <dbReference type="EMBL" id="MFH5245613.1"/>
    </source>
</evidence>
<sequence length="65" mass="6583">MSVTPTDANQNPRDDPSPGSGEVGPLPALGMAVSLATAAGFLAGWPASVTVLGAVVSLFIAYRRR</sequence>
<dbReference type="EMBL" id="JBIMSP010000085">
    <property type="protein sequence ID" value="MFH5245613.1"/>
    <property type="molecule type" value="Genomic_DNA"/>
</dbReference>
<feature type="compositionally biased region" description="Polar residues" evidence="1">
    <location>
        <begin position="1"/>
        <end position="11"/>
    </location>
</feature>
<dbReference type="Proteomes" id="UP001609176">
    <property type="component" value="Unassembled WGS sequence"/>
</dbReference>
<name>A0ABW7K7M3_9NOCA</name>
<feature type="region of interest" description="Disordered" evidence="1">
    <location>
        <begin position="1"/>
        <end position="25"/>
    </location>
</feature>
<dbReference type="Proteomes" id="UP001609219">
    <property type="component" value="Unassembled WGS sequence"/>
</dbReference>
<reference evidence="5 6" key="1">
    <citation type="submission" date="2024-10" db="EMBL/GenBank/DDBJ databases">
        <authorList>
            <person name="Riesco R."/>
        </authorList>
    </citation>
    <scope>NUCLEOTIDE SEQUENCE [LARGE SCALE GENOMIC DNA]</scope>
    <source>
        <strain evidence="4 5">NCIMB 15448</strain>
        <strain evidence="3 6">NCIMB 15450</strain>
    </source>
</reference>
<evidence type="ECO:0000313" key="5">
    <source>
        <dbReference type="Proteomes" id="UP001609176"/>
    </source>
</evidence>
<dbReference type="RefSeq" id="WP_395126374.1">
    <property type="nucleotide sequence ID" value="NZ_JBIMSN010000097.1"/>
</dbReference>
<evidence type="ECO:0000256" key="2">
    <source>
        <dbReference type="SAM" id="Phobius"/>
    </source>
</evidence>
<evidence type="ECO:0000313" key="3">
    <source>
        <dbReference type="EMBL" id="MFH5231048.1"/>
    </source>
</evidence>
<feature type="transmembrane region" description="Helical" evidence="2">
    <location>
        <begin position="35"/>
        <end position="62"/>
    </location>
</feature>
<evidence type="ECO:0000313" key="6">
    <source>
        <dbReference type="Proteomes" id="UP001609219"/>
    </source>
</evidence>